<dbReference type="Pfam" id="PF10017">
    <property type="entry name" value="Methyltransf_33"/>
    <property type="match status" value="1"/>
</dbReference>
<dbReference type="EC" id="2.1.1.44" evidence="4"/>
<dbReference type="EMBL" id="JAGGJA010000016">
    <property type="protein sequence ID" value="MCW9708717.1"/>
    <property type="molecule type" value="Genomic_DNA"/>
</dbReference>
<keyword evidence="2 4" id="KW-0808">Transferase</keyword>
<dbReference type="GO" id="GO:0032259">
    <property type="term" value="P:methylation"/>
    <property type="evidence" value="ECO:0007669"/>
    <property type="project" value="UniProtKB-KW"/>
</dbReference>
<dbReference type="PANTHER" id="PTHR43397">
    <property type="entry name" value="ERGOTHIONEINE BIOSYNTHESIS PROTEIN 1"/>
    <property type="match status" value="1"/>
</dbReference>
<gene>
    <name evidence="4" type="primary">egtD</name>
    <name evidence="4" type="ORF">J6I44_17795</name>
</gene>
<dbReference type="GO" id="GO:0052706">
    <property type="term" value="F:L-histidine N(alpha)-methyltransferase activity"/>
    <property type="evidence" value="ECO:0007669"/>
    <property type="project" value="UniProtKB-EC"/>
</dbReference>
<accession>A0ABT3PS72</accession>
<dbReference type="RefSeq" id="WP_265767524.1">
    <property type="nucleotide sequence ID" value="NZ_JAGGJA010000016.1"/>
</dbReference>
<proteinExistence type="predicted"/>
<reference evidence="4 5" key="1">
    <citation type="submission" date="2021-03" db="EMBL/GenBank/DDBJ databases">
        <title>Aliifodinibius sp. nov., a new bacterium isolated from saline soil.</title>
        <authorList>
            <person name="Galisteo C."/>
            <person name="De La Haba R."/>
            <person name="Sanchez-Porro C."/>
            <person name="Ventosa A."/>
        </authorList>
    </citation>
    <scope>NUCLEOTIDE SEQUENCE [LARGE SCALE GENOMIC DNA]</scope>
    <source>
        <strain evidence="4 5">1BSP15-2V2</strain>
    </source>
</reference>
<evidence type="ECO:0000259" key="3">
    <source>
        <dbReference type="Pfam" id="PF10017"/>
    </source>
</evidence>
<dbReference type="Gene3D" id="3.40.50.150">
    <property type="entry name" value="Vaccinia Virus protein VP39"/>
    <property type="match status" value="1"/>
</dbReference>
<feature type="domain" description="Histidine-specific methyltransferase SAM-dependent" evidence="3">
    <location>
        <begin position="13"/>
        <end position="313"/>
    </location>
</feature>
<dbReference type="NCBIfam" id="TIGR03438">
    <property type="entry name" value="egtD_ergothio"/>
    <property type="match status" value="1"/>
</dbReference>
<dbReference type="PIRSF" id="PIRSF018005">
    <property type="entry name" value="UCP018005"/>
    <property type="match status" value="1"/>
</dbReference>
<name>A0ABT3PS72_9BACT</name>
<dbReference type="InterPro" id="IPR029063">
    <property type="entry name" value="SAM-dependent_MTases_sf"/>
</dbReference>
<evidence type="ECO:0000256" key="1">
    <source>
        <dbReference type="ARBA" id="ARBA00022603"/>
    </source>
</evidence>
<dbReference type="InterPro" id="IPR051128">
    <property type="entry name" value="EgtD_Methyltrsf_superfamily"/>
</dbReference>
<evidence type="ECO:0000313" key="4">
    <source>
        <dbReference type="EMBL" id="MCW9708717.1"/>
    </source>
</evidence>
<dbReference type="InterPro" id="IPR035094">
    <property type="entry name" value="EgtD"/>
</dbReference>
<keyword evidence="1 4" id="KW-0489">Methyltransferase</keyword>
<protein>
    <submittedName>
        <fullName evidence="4">L-histidine N(Alpha)-methyltransferase</fullName>
        <ecNumber evidence="4">2.1.1.44</ecNumber>
    </submittedName>
</protein>
<sequence length="314" mass="36077">MDNQLSLQQPSVAQEVLQGMQQKQKQLPAKLFYDEKGSTLFEQITGLEEYYLTRTERAILRSNIEEIVDHVAPGSTLIELGSGSSRKTRSLLESLPSLNAYVPVDISEAYLLKVVSQLRVEYPRINIIPVFADYTQPFQVPHLQEENASQLIFFPGSTIGNFHPGQAQSFFENLVSLTDGKAQMLIGVDLKKDKEILEAAYNDTKGITAEFNKNMLVRINRELEADFEIDQYAHRAFFNETKGRIEMHLVSKKEQTVNIEEEQFKLEAGESIHTENSYKYSLDEFRKLVDPWFSVEQVWTDDQQLFSLQLLQKK</sequence>
<evidence type="ECO:0000256" key="2">
    <source>
        <dbReference type="ARBA" id="ARBA00022679"/>
    </source>
</evidence>
<comment type="caution">
    <text evidence="4">The sequence shown here is derived from an EMBL/GenBank/DDBJ whole genome shotgun (WGS) entry which is preliminary data.</text>
</comment>
<evidence type="ECO:0000313" key="5">
    <source>
        <dbReference type="Proteomes" id="UP001207918"/>
    </source>
</evidence>
<dbReference type="InterPro" id="IPR017804">
    <property type="entry name" value="MeTrfase_EgtD-like"/>
</dbReference>
<dbReference type="PANTHER" id="PTHR43397:SF1">
    <property type="entry name" value="ERGOTHIONEINE BIOSYNTHESIS PROTEIN 1"/>
    <property type="match status" value="1"/>
</dbReference>
<dbReference type="SUPFAM" id="SSF53335">
    <property type="entry name" value="S-adenosyl-L-methionine-dependent methyltransferases"/>
    <property type="match status" value="1"/>
</dbReference>
<keyword evidence="5" id="KW-1185">Reference proteome</keyword>
<dbReference type="Proteomes" id="UP001207918">
    <property type="component" value="Unassembled WGS sequence"/>
</dbReference>
<dbReference type="InterPro" id="IPR019257">
    <property type="entry name" value="MeTrfase_dom"/>
</dbReference>
<organism evidence="4 5">
    <name type="scientific">Fodinibius salsisoli</name>
    <dbReference type="NCBI Taxonomy" id="2820877"/>
    <lineage>
        <taxon>Bacteria</taxon>
        <taxon>Pseudomonadati</taxon>
        <taxon>Balneolota</taxon>
        <taxon>Balneolia</taxon>
        <taxon>Balneolales</taxon>
        <taxon>Balneolaceae</taxon>
        <taxon>Fodinibius</taxon>
    </lineage>
</organism>